<dbReference type="HOGENOM" id="CLU_3117437_0_0_6"/>
<evidence type="ECO:0000313" key="2">
    <source>
        <dbReference type="Proteomes" id="UP000002363"/>
    </source>
</evidence>
<dbReference type="Proteomes" id="UP000002363">
    <property type="component" value="Chromosome"/>
</dbReference>
<organism evidence="1 2">
    <name type="scientific">Enterobacter cloacae subsp. cloacae (strain ATCC 13047 / DSM 30054 / NBRC 13535 / NCTC 10005 / WDCM 00083 / NCDC 279-56)</name>
    <dbReference type="NCBI Taxonomy" id="716541"/>
    <lineage>
        <taxon>Bacteria</taxon>
        <taxon>Pseudomonadati</taxon>
        <taxon>Pseudomonadota</taxon>
        <taxon>Gammaproteobacteria</taxon>
        <taxon>Enterobacterales</taxon>
        <taxon>Enterobacteriaceae</taxon>
        <taxon>Enterobacter</taxon>
        <taxon>Enterobacter cloacae complex</taxon>
    </lineage>
</organism>
<proteinExistence type="predicted"/>
<keyword evidence="2" id="KW-1185">Reference proteome</keyword>
<sequence>MLSLNYSAVGSSQMDFYVTELQPMSHPLPFRHVNFDDCLLFVRVLPGKHP</sequence>
<evidence type="ECO:0000313" key="1">
    <source>
        <dbReference type="EMBL" id="ADF59902.1"/>
    </source>
</evidence>
<accession>A0A0H3CH63</accession>
<dbReference type="AlphaFoldDB" id="A0A0H3CH63"/>
<gene>
    <name evidence="1" type="ordered locus">ECL_00336</name>
</gene>
<protein>
    <submittedName>
        <fullName evidence="1">Uncharacterized protein</fullName>
    </submittedName>
</protein>
<dbReference type="KEGG" id="enc:ECL_00336"/>
<dbReference type="STRING" id="716541.ECL_00336"/>
<dbReference type="EnsemblBacteria" id="ADF59902">
    <property type="protein sequence ID" value="ADF59902"/>
    <property type="gene ID" value="ECL_00336"/>
</dbReference>
<dbReference type="EMBL" id="CP001918">
    <property type="protein sequence ID" value="ADF59902.1"/>
    <property type="molecule type" value="Genomic_DNA"/>
</dbReference>
<reference evidence="1 2" key="1">
    <citation type="journal article" date="2010" name="J. Bacteriol.">
        <title>Complete genome sequence of Enterobacter cloacae subsp. cloacae type strain ATCC 13047.</title>
        <authorList>
            <person name="Ren Y."/>
            <person name="Ren Y."/>
            <person name="Zhou Z."/>
            <person name="Guo X."/>
            <person name="Li Y."/>
            <person name="Feng L."/>
            <person name="Wang L."/>
        </authorList>
    </citation>
    <scope>NUCLEOTIDE SEQUENCE [LARGE SCALE GENOMIC DNA]</scope>
    <source>
        <strain evidence="2">ATCC 13047 / DSM 30054 / NBRC 13535 / NCTC 10005 / WDCM 00083 / NCDC 279-56</strain>
    </source>
</reference>
<name>A0A0H3CH63_ENTCC</name>